<evidence type="ECO:0000259" key="11">
    <source>
        <dbReference type="PROSITE" id="PS51163"/>
    </source>
</evidence>
<dbReference type="PROSITE" id="PS51163">
    <property type="entry name" value="YRDC"/>
    <property type="match status" value="1"/>
</dbReference>
<dbReference type="Pfam" id="PF01300">
    <property type="entry name" value="Sua5_yciO_yrdC"/>
    <property type="match status" value="1"/>
</dbReference>
<comment type="catalytic activity">
    <reaction evidence="9">
        <text>an acyl phosphate + H2O = a carboxylate + phosphate + H(+)</text>
        <dbReference type="Rhea" id="RHEA:14965"/>
        <dbReference type="ChEBI" id="CHEBI:15377"/>
        <dbReference type="ChEBI" id="CHEBI:15378"/>
        <dbReference type="ChEBI" id="CHEBI:29067"/>
        <dbReference type="ChEBI" id="CHEBI:43474"/>
        <dbReference type="ChEBI" id="CHEBI:59918"/>
        <dbReference type="EC" id="3.6.1.7"/>
    </reaction>
</comment>
<evidence type="ECO:0000313" key="12">
    <source>
        <dbReference type="EMBL" id="GAA2804688.1"/>
    </source>
</evidence>
<dbReference type="Pfam" id="PF07503">
    <property type="entry name" value="zf-HYPF"/>
    <property type="match status" value="2"/>
</dbReference>
<dbReference type="PROSITE" id="PS51160">
    <property type="entry name" value="ACYLPHOSPHATASE_3"/>
    <property type="match status" value="1"/>
</dbReference>
<dbReference type="InterPro" id="IPR004421">
    <property type="entry name" value="Carbamoyltransferase_HypF"/>
</dbReference>
<dbReference type="PROSITE" id="PS00150">
    <property type="entry name" value="ACYLPHOSPHATASE_1"/>
    <property type="match status" value="1"/>
</dbReference>
<keyword evidence="5" id="KW-0863">Zinc-finger</keyword>
<gene>
    <name evidence="12" type="primary">hypF</name>
    <name evidence="12" type="ORF">GCM10010470_44850</name>
</gene>
<dbReference type="InterPro" id="IPR001792">
    <property type="entry name" value="Acylphosphatase-like_dom"/>
</dbReference>
<dbReference type="SUPFAM" id="SSF54975">
    <property type="entry name" value="Acylphosphatase/BLUF domain-like"/>
    <property type="match status" value="1"/>
</dbReference>
<keyword evidence="4" id="KW-0479">Metal-binding</keyword>
<evidence type="ECO:0000313" key="13">
    <source>
        <dbReference type="Proteomes" id="UP001500979"/>
    </source>
</evidence>
<dbReference type="PANTHER" id="PTHR42959:SF1">
    <property type="entry name" value="CARBAMOYLTRANSFERASE HYPF"/>
    <property type="match status" value="1"/>
</dbReference>
<keyword evidence="9" id="KW-0378">Hydrolase</keyword>
<dbReference type="EMBL" id="BAAAUX010000019">
    <property type="protein sequence ID" value="GAA2804688.1"/>
    <property type="molecule type" value="Genomic_DNA"/>
</dbReference>
<dbReference type="InterPro" id="IPR043129">
    <property type="entry name" value="ATPase_NBD"/>
</dbReference>
<dbReference type="SUPFAM" id="SSF55821">
    <property type="entry name" value="YrdC/RibB"/>
    <property type="match status" value="1"/>
</dbReference>
<dbReference type="InterPro" id="IPR011125">
    <property type="entry name" value="Znf_HypF"/>
</dbReference>
<reference evidence="12 13" key="1">
    <citation type="journal article" date="2019" name="Int. J. Syst. Evol. Microbiol.">
        <title>The Global Catalogue of Microorganisms (GCM) 10K type strain sequencing project: providing services to taxonomists for standard genome sequencing and annotation.</title>
        <authorList>
            <consortium name="The Broad Institute Genomics Platform"/>
            <consortium name="The Broad Institute Genome Sequencing Center for Infectious Disease"/>
            <person name="Wu L."/>
            <person name="Ma J."/>
        </authorList>
    </citation>
    <scope>NUCLEOTIDE SEQUENCE [LARGE SCALE GENOMIC DNA]</scope>
    <source>
        <strain evidence="12 13">JCM 9383</strain>
    </source>
</reference>
<evidence type="ECO:0000256" key="5">
    <source>
        <dbReference type="ARBA" id="ARBA00022771"/>
    </source>
</evidence>
<feature type="domain" description="YrdC-like" evidence="11">
    <location>
        <begin position="201"/>
        <end position="386"/>
    </location>
</feature>
<dbReference type="InterPro" id="IPR055128">
    <property type="entry name" value="HypF_C_2"/>
</dbReference>
<dbReference type="Gene3D" id="3.30.110.120">
    <property type="match status" value="1"/>
</dbReference>
<dbReference type="Pfam" id="PF00708">
    <property type="entry name" value="Acylphosphatase"/>
    <property type="match status" value="1"/>
</dbReference>
<evidence type="ECO:0000256" key="1">
    <source>
        <dbReference type="ARBA" id="ARBA00004711"/>
    </source>
</evidence>
<accession>A0ABN3VH33</accession>
<dbReference type="PANTHER" id="PTHR42959">
    <property type="entry name" value="CARBAMOYLTRANSFERASE"/>
    <property type="match status" value="1"/>
</dbReference>
<evidence type="ECO:0000256" key="7">
    <source>
        <dbReference type="ARBA" id="ARBA00048220"/>
    </source>
</evidence>
<dbReference type="InterPro" id="IPR017945">
    <property type="entry name" value="DHBP_synth_RibB-like_a/b_dom"/>
</dbReference>
<comment type="similarity">
    <text evidence="2 8">Belongs to the carbamoyltransferase HypF family.</text>
</comment>
<feature type="active site" evidence="9">
    <location>
        <position position="39"/>
    </location>
</feature>
<feature type="domain" description="Acylphosphatase-like" evidence="10">
    <location>
        <begin position="6"/>
        <end position="92"/>
    </location>
</feature>
<comment type="caution">
    <text evidence="12">The sequence shown here is derived from an EMBL/GenBank/DDBJ whole genome shotgun (WGS) entry which is preliminary data.</text>
</comment>
<keyword evidence="3" id="KW-0436">Ligase</keyword>
<dbReference type="SUPFAM" id="SSF53067">
    <property type="entry name" value="Actin-like ATPase domain"/>
    <property type="match status" value="1"/>
</dbReference>
<dbReference type="RefSeq" id="WP_344682766.1">
    <property type="nucleotide sequence ID" value="NZ_BAAAUX010000019.1"/>
</dbReference>
<dbReference type="InterPro" id="IPR036046">
    <property type="entry name" value="Acylphosphatase-like_dom_sf"/>
</dbReference>
<evidence type="ECO:0000256" key="3">
    <source>
        <dbReference type="ARBA" id="ARBA00022598"/>
    </source>
</evidence>
<organism evidence="12 13">
    <name type="scientific">Saccharopolyspora taberi</name>
    <dbReference type="NCBI Taxonomy" id="60895"/>
    <lineage>
        <taxon>Bacteria</taxon>
        <taxon>Bacillati</taxon>
        <taxon>Actinomycetota</taxon>
        <taxon>Actinomycetes</taxon>
        <taxon>Pseudonocardiales</taxon>
        <taxon>Pseudonocardiaceae</taxon>
        <taxon>Saccharopolyspora</taxon>
    </lineage>
</organism>
<evidence type="ECO:0000256" key="6">
    <source>
        <dbReference type="ARBA" id="ARBA00022833"/>
    </source>
</evidence>
<comment type="pathway">
    <text evidence="1">Protein modification; [NiFe] hydrogenase maturation.</text>
</comment>
<dbReference type="Pfam" id="PF17788">
    <property type="entry name" value="HypF_C"/>
    <property type="match status" value="1"/>
</dbReference>
<evidence type="ECO:0000259" key="10">
    <source>
        <dbReference type="PROSITE" id="PS51160"/>
    </source>
</evidence>
<dbReference type="Proteomes" id="UP001500979">
    <property type="component" value="Unassembled WGS sequence"/>
</dbReference>
<evidence type="ECO:0000256" key="9">
    <source>
        <dbReference type="PROSITE-ProRule" id="PRU00520"/>
    </source>
</evidence>
<dbReference type="InterPro" id="IPR041440">
    <property type="entry name" value="HypF_C"/>
</dbReference>
<keyword evidence="13" id="KW-1185">Reference proteome</keyword>
<dbReference type="Gene3D" id="3.90.870.50">
    <property type="match status" value="1"/>
</dbReference>
<comment type="catalytic activity">
    <reaction evidence="7">
        <text>C-terminal L-cysteinyl-[HypE protein] + carbamoyl phosphate + ATP + H2O = C-terminal S-carboxamide-L-cysteinyl-[HypE protein] + AMP + phosphate + diphosphate + H(+)</text>
        <dbReference type="Rhea" id="RHEA:55636"/>
        <dbReference type="Rhea" id="RHEA-COMP:14247"/>
        <dbReference type="Rhea" id="RHEA-COMP:14392"/>
        <dbReference type="ChEBI" id="CHEBI:15377"/>
        <dbReference type="ChEBI" id="CHEBI:15378"/>
        <dbReference type="ChEBI" id="CHEBI:30616"/>
        <dbReference type="ChEBI" id="CHEBI:33019"/>
        <dbReference type="ChEBI" id="CHEBI:43474"/>
        <dbReference type="ChEBI" id="CHEBI:58228"/>
        <dbReference type="ChEBI" id="CHEBI:76913"/>
        <dbReference type="ChEBI" id="CHEBI:139126"/>
        <dbReference type="ChEBI" id="CHEBI:456215"/>
    </reaction>
</comment>
<protein>
    <recommendedName>
        <fullName evidence="8">Carbamoyltransferase</fullName>
        <ecNumber evidence="8">6.2.-.-</ecNumber>
    </recommendedName>
</protein>
<dbReference type="Pfam" id="PF22521">
    <property type="entry name" value="HypF_C_2"/>
    <property type="match status" value="1"/>
</dbReference>
<evidence type="ECO:0000256" key="2">
    <source>
        <dbReference type="ARBA" id="ARBA00008097"/>
    </source>
</evidence>
<dbReference type="Gene3D" id="3.30.420.40">
    <property type="match status" value="1"/>
</dbReference>
<dbReference type="NCBIfam" id="TIGR00143">
    <property type="entry name" value="hypF"/>
    <property type="match status" value="1"/>
</dbReference>
<sequence length="755" mass="80730">MEVLTRKHVRVTGIVQGVGFRPFVFSLATGLGLAGRVGNDARGVFIEVEGAASKVDRFLHGLREHAPPLAAVTGVVVADAPTTAEAGFRIVDSEAAGPCATFVSADSATCAECLDEVGDPRDRRFGYPFTNCTNCGPRFTIVEDVPYDRPNTTMSGFALCTRCATEYRDPGNRRFHAQPVCCPDCGPQLRLTDSKGDPRPGDALDEAAAVLARGGVLAVKGLGGFHLAVDATDENAAAALRERKHRDGKPFAVMAGSLDQVRALCAVNDAELAALTSRRRPIVVLDRLPGARVAPSVAPGNRRLGVMLAYTPLHHLLLGRFPRPVVLTSGNVSDEPIAYRDDDARHRLGSIADAFLTHDRPIHTRTDDSVVRVVEGREMAIRRSRGYAPEPVTVPWRFPSQVLACGAELKNTFAVAKNEDVFVSHHIGDLKNLETLRSFTTGIAHFRRLFDIEPEVVAHDLHPEYLSTKYAADLDDVELVGVQHHHAHIASCLADNGEPGPVLGVAFDGTGYGDDGTIWGGEFLAADLTGFRRLAHLEPVPLPGGATAIRQPWRTAVAYLDEYGPPPADLDVLRRNPDWTAVSALLRRNGHSPLTSSAGRLFDAVASVLGVRDAIDYEGQAAIELEQIADTGEPGGYPVSIGTGPVLHVRGADLVRSVVDDLRAGTPVPVIAARFHNGLAVAVAEVCVRLRESTGIGVVALSGGVFQNVLLLQRLTPMLERRGFRTLLHSQVPANDGGISLGQAAVAGALCRARR</sequence>
<evidence type="ECO:0000256" key="8">
    <source>
        <dbReference type="PIRNR" id="PIRNR006256"/>
    </source>
</evidence>
<dbReference type="Gene3D" id="3.30.420.360">
    <property type="match status" value="1"/>
</dbReference>
<feature type="active site" evidence="9">
    <location>
        <position position="21"/>
    </location>
</feature>
<dbReference type="PIRSF" id="PIRSF006256">
    <property type="entry name" value="CMPcnvr_hdrg_mat"/>
    <property type="match status" value="1"/>
</dbReference>
<name>A0ABN3VH33_9PSEU</name>
<dbReference type="InterPro" id="IPR017968">
    <property type="entry name" value="Acylphosphatase_CS"/>
</dbReference>
<dbReference type="EC" id="6.2.-.-" evidence="8"/>
<dbReference type="InterPro" id="IPR006070">
    <property type="entry name" value="Sua5-like_dom"/>
</dbReference>
<proteinExistence type="inferred from homology"/>
<evidence type="ECO:0000256" key="4">
    <source>
        <dbReference type="ARBA" id="ARBA00022723"/>
    </source>
</evidence>
<dbReference type="InterPro" id="IPR051060">
    <property type="entry name" value="Carbamoyltrans_HypF-like"/>
</dbReference>
<keyword evidence="6" id="KW-0862">Zinc</keyword>